<name>A0A2K3CST2_CHLRE</name>
<organism evidence="1 2">
    <name type="scientific">Chlamydomonas reinhardtii</name>
    <name type="common">Chlamydomonas smithii</name>
    <dbReference type="NCBI Taxonomy" id="3055"/>
    <lineage>
        <taxon>Eukaryota</taxon>
        <taxon>Viridiplantae</taxon>
        <taxon>Chlorophyta</taxon>
        <taxon>core chlorophytes</taxon>
        <taxon>Chlorophyceae</taxon>
        <taxon>CS clade</taxon>
        <taxon>Chlamydomonadales</taxon>
        <taxon>Chlamydomonadaceae</taxon>
        <taxon>Chlamydomonas</taxon>
    </lineage>
</organism>
<accession>A0A2K3CST2</accession>
<keyword evidence="2" id="KW-1185">Reference proteome</keyword>
<evidence type="ECO:0000313" key="2">
    <source>
        <dbReference type="Proteomes" id="UP000006906"/>
    </source>
</evidence>
<dbReference type="InParanoid" id="A0A2K3CST2"/>
<dbReference type="EMBL" id="CM008977">
    <property type="protein sequence ID" value="PNW71345.1"/>
    <property type="molecule type" value="Genomic_DNA"/>
</dbReference>
<evidence type="ECO:0000313" key="1">
    <source>
        <dbReference type="EMBL" id="PNW71345.1"/>
    </source>
</evidence>
<dbReference type="KEGG" id="cre:CHLRE_16g650425v5"/>
<dbReference type="AlphaFoldDB" id="A0A2K3CST2"/>
<gene>
    <name evidence="1" type="ORF">CHLRE_16g650425v5</name>
</gene>
<protein>
    <submittedName>
        <fullName evidence="1">Uncharacterized protein</fullName>
    </submittedName>
</protein>
<sequence length="81" mass="9089">MAPGTAPLSAFYETRHPSRLYYFPTATYRLIIANLQTTQRCETTERKCVRERERGSVAFGTSLVFISARLLGFFPGPGARS</sequence>
<dbReference type="Proteomes" id="UP000006906">
    <property type="component" value="Chromosome 16"/>
</dbReference>
<proteinExistence type="predicted"/>
<dbReference type="Gramene" id="PNW71345">
    <property type="protein sequence ID" value="PNW71345"/>
    <property type="gene ID" value="CHLRE_16g650425v5"/>
</dbReference>
<dbReference type="GeneID" id="66056504"/>
<dbReference type="RefSeq" id="XP_042915429.1">
    <property type="nucleotide sequence ID" value="XM_043070786.1"/>
</dbReference>
<reference evidence="1 2" key="1">
    <citation type="journal article" date="2007" name="Science">
        <title>The Chlamydomonas genome reveals the evolution of key animal and plant functions.</title>
        <authorList>
            <person name="Merchant S.S."/>
            <person name="Prochnik S.E."/>
            <person name="Vallon O."/>
            <person name="Harris E.H."/>
            <person name="Karpowicz S.J."/>
            <person name="Witman G.B."/>
            <person name="Terry A."/>
            <person name="Salamov A."/>
            <person name="Fritz-Laylin L.K."/>
            <person name="Marechal-Drouard L."/>
            <person name="Marshall W.F."/>
            <person name="Qu L.H."/>
            <person name="Nelson D.R."/>
            <person name="Sanderfoot A.A."/>
            <person name="Spalding M.H."/>
            <person name="Kapitonov V.V."/>
            <person name="Ren Q."/>
            <person name="Ferris P."/>
            <person name="Lindquist E."/>
            <person name="Shapiro H."/>
            <person name="Lucas S.M."/>
            <person name="Grimwood J."/>
            <person name="Schmutz J."/>
            <person name="Cardol P."/>
            <person name="Cerutti H."/>
            <person name="Chanfreau G."/>
            <person name="Chen C.L."/>
            <person name="Cognat V."/>
            <person name="Croft M.T."/>
            <person name="Dent R."/>
            <person name="Dutcher S."/>
            <person name="Fernandez E."/>
            <person name="Fukuzawa H."/>
            <person name="Gonzalez-Ballester D."/>
            <person name="Gonzalez-Halphen D."/>
            <person name="Hallmann A."/>
            <person name="Hanikenne M."/>
            <person name="Hippler M."/>
            <person name="Inwood W."/>
            <person name="Jabbari K."/>
            <person name="Kalanon M."/>
            <person name="Kuras R."/>
            <person name="Lefebvre P.A."/>
            <person name="Lemaire S.D."/>
            <person name="Lobanov A.V."/>
            <person name="Lohr M."/>
            <person name="Manuell A."/>
            <person name="Meier I."/>
            <person name="Mets L."/>
            <person name="Mittag M."/>
            <person name="Mittelmeier T."/>
            <person name="Moroney J.V."/>
            <person name="Moseley J."/>
            <person name="Napoli C."/>
            <person name="Nedelcu A.M."/>
            <person name="Niyogi K."/>
            <person name="Novoselov S.V."/>
            <person name="Paulsen I.T."/>
            <person name="Pazour G."/>
            <person name="Purton S."/>
            <person name="Ral J.P."/>
            <person name="Riano-Pachon D.M."/>
            <person name="Riekhof W."/>
            <person name="Rymarquis L."/>
            <person name="Schroda M."/>
            <person name="Stern D."/>
            <person name="Umen J."/>
            <person name="Willows R."/>
            <person name="Wilson N."/>
            <person name="Zimmer S.L."/>
            <person name="Allmer J."/>
            <person name="Balk J."/>
            <person name="Bisova K."/>
            <person name="Chen C.J."/>
            <person name="Elias M."/>
            <person name="Gendler K."/>
            <person name="Hauser C."/>
            <person name="Lamb M.R."/>
            <person name="Ledford H."/>
            <person name="Long J.C."/>
            <person name="Minagawa J."/>
            <person name="Page M.D."/>
            <person name="Pan J."/>
            <person name="Pootakham W."/>
            <person name="Roje S."/>
            <person name="Rose A."/>
            <person name="Stahlberg E."/>
            <person name="Terauchi A.M."/>
            <person name="Yang P."/>
            <person name="Ball S."/>
            <person name="Bowler C."/>
            <person name="Dieckmann C.L."/>
            <person name="Gladyshev V.N."/>
            <person name="Green P."/>
            <person name="Jorgensen R."/>
            <person name="Mayfield S."/>
            <person name="Mueller-Roeber B."/>
            <person name="Rajamani S."/>
            <person name="Sayre R.T."/>
            <person name="Brokstein P."/>
            <person name="Dubchak I."/>
            <person name="Goodstein D."/>
            <person name="Hornick L."/>
            <person name="Huang Y.W."/>
            <person name="Jhaveri J."/>
            <person name="Luo Y."/>
            <person name="Martinez D."/>
            <person name="Ngau W.C."/>
            <person name="Otillar B."/>
            <person name="Poliakov A."/>
            <person name="Porter A."/>
            <person name="Szajkowski L."/>
            <person name="Werner G."/>
            <person name="Zhou K."/>
            <person name="Grigoriev I.V."/>
            <person name="Rokhsar D.S."/>
            <person name="Grossman A.R."/>
        </authorList>
    </citation>
    <scope>NUCLEOTIDE SEQUENCE [LARGE SCALE GENOMIC DNA]</scope>
    <source>
        <strain evidence="2">CC-503</strain>
    </source>
</reference>